<dbReference type="EMBL" id="JAPNOA010000058">
    <property type="protein sequence ID" value="MCY0967107.1"/>
    <property type="molecule type" value="Genomic_DNA"/>
</dbReference>
<reference evidence="2" key="1">
    <citation type="submission" date="2022-11" db="EMBL/GenBank/DDBJ databases">
        <title>Parathalassolutuus dongxingensis gen. nov., sp. nov., a novel member of family Oceanospirillaceae isolated from a coastal shrimp pond in Guangxi, China.</title>
        <authorList>
            <person name="Chen H."/>
        </authorList>
    </citation>
    <scope>NUCLEOTIDE SEQUENCE</scope>
    <source>
        <strain evidence="2">G-43</strain>
    </source>
</reference>
<evidence type="ECO:0000313" key="3">
    <source>
        <dbReference type="Proteomes" id="UP001150830"/>
    </source>
</evidence>
<accession>A0A9X3EGH3</accession>
<keyword evidence="1" id="KW-0175">Coiled coil</keyword>
<evidence type="ECO:0000256" key="1">
    <source>
        <dbReference type="SAM" id="Coils"/>
    </source>
</evidence>
<feature type="coiled-coil region" evidence="1">
    <location>
        <begin position="7"/>
        <end position="41"/>
    </location>
</feature>
<sequence>MQNSKSKRELEERIHSLEESLTELKRKLADLEAEEQHEAIDHLNEFLHEVDHELDSLRTFWPEAMRELRRMLGRKA</sequence>
<gene>
    <name evidence="2" type="ORF">OUO13_18155</name>
</gene>
<protein>
    <submittedName>
        <fullName evidence="2">Uncharacterized protein</fullName>
    </submittedName>
</protein>
<proteinExistence type="predicted"/>
<name>A0A9X3EGH3_9GAMM</name>
<keyword evidence="3" id="KW-1185">Reference proteome</keyword>
<dbReference type="Proteomes" id="UP001150830">
    <property type="component" value="Unassembled WGS sequence"/>
</dbReference>
<dbReference type="AlphaFoldDB" id="A0A9X3EGH3"/>
<comment type="caution">
    <text evidence="2">The sequence shown here is derived from an EMBL/GenBank/DDBJ whole genome shotgun (WGS) entry which is preliminary data.</text>
</comment>
<dbReference type="RefSeq" id="WP_283175312.1">
    <property type="nucleotide sequence ID" value="NZ_JAPNOA010000058.1"/>
</dbReference>
<evidence type="ECO:0000313" key="2">
    <source>
        <dbReference type="EMBL" id="MCY0967107.1"/>
    </source>
</evidence>
<organism evidence="2 3">
    <name type="scientific">Parathalassolituus penaei</name>
    <dbReference type="NCBI Taxonomy" id="2997323"/>
    <lineage>
        <taxon>Bacteria</taxon>
        <taxon>Pseudomonadati</taxon>
        <taxon>Pseudomonadota</taxon>
        <taxon>Gammaproteobacteria</taxon>
        <taxon>Oceanospirillales</taxon>
        <taxon>Oceanospirillaceae</taxon>
        <taxon>Parathalassolituus</taxon>
    </lineage>
</organism>